<feature type="transmembrane region" description="Helical" evidence="6">
    <location>
        <begin position="45"/>
        <end position="62"/>
    </location>
</feature>
<dbReference type="EMBL" id="JAVAMP010000004">
    <property type="protein sequence ID" value="MDP5274718.1"/>
    <property type="molecule type" value="Genomic_DNA"/>
</dbReference>
<reference evidence="7 8" key="1">
    <citation type="submission" date="2023-08" db="EMBL/GenBank/DDBJ databases">
        <authorList>
            <person name="Park J.-S."/>
        </authorList>
    </citation>
    <scope>NUCLEOTIDE SEQUENCE [LARGE SCALE GENOMIC DNA]</scope>
    <source>
        <strain evidence="7 8">2205SS18-9</strain>
    </source>
</reference>
<dbReference type="PANTHER" id="PTHR30250">
    <property type="entry name" value="PST FAMILY PREDICTED COLANIC ACID TRANSPORTER"/>
    <property type="match status" value="1"/>
</dbReference>
<dbReference type="RefSeq" id="WP_305992024.1">
    <property type="nucleotide sequence ID" value="NZ_JAVAMP010000004.1"/>
</dbReference>
<dbReference type="Proteomes" id="UP001231941">
    <property type="component" value="Unassembled WGS sequence"/>
</dbReference>
<dbReference type="InterPro" id="IPR050833">
    <property type="entry name" value="Poly_Biosynth_Transport"/>
</dbReference>
<keyword evidence="8" id="KW-1185">Reference proteome</keyword>
<feature type="transmembrane region" description="Helical" evidence="6">
    <location>
        <begin position="116"/>
        <end position="138"/>
    </location>
</feature>
<sequence>MNKKFIHFMKNFSYSLTSNLVSFIISILIVLIIPKLIGVEEYGYWQLYIFYVSYVGFLHFGWNDGIYLRYGGKDYEKLDKPLFYSQFIMLMMSQAIFTSFIFVYSSLFVSNINKVFIFQTIAFVLLIVNARVMLQLILQSTNRIKEYAQITIMDKLLYMILIITFLLIGIRDFKFMIIADIIGKFISLLYAIYCCRDLVIHRISTFYFSFKETVINVSVGIKLMFSNIASMLIIGNVRFGIERTWDVSTFGKVSLTLSISNLMMLFINAMGIIMFPVLRRTDEERLPSIYNDEKFVDDH</sequence>
<evidence type="ECO:0000256" key="1">
    <source>
        <dbReference type="ARBA" id="ARBA00004651"/>
    </source>
</evidence>
<evidence type="ECO:0000256" key="2">
    <source>
        <dbReference type="ARBA" id="ARBA00022475"/>
    </source>
</evidence>
<feature type="transmembrane region" description="Helical" evidence="6">
    <location>
        <begin position="150"/>
        <end position="169"/>
    </location>
</feature>
<organism evidence="7 8">
    <name type="scientific">Chengkuizengella axinellae</name>
    <dbReference type="NCBI Taxonomy" id="3064388"/>
    <lineage>
        <taxon>Bacteria</taxon>
        <taxon>Bacillati</taxon>
        <taxon>Bacillota</taxon>
        <taxon>Bacilli</taxon>
        <taxon>Bacillales</taxon>
        <taxon>Paenibacillaceae</taxon>
        <taxon>Chengkuizengella</taxon>
    </lineage>
</organism>
<name>A0ABT9IZC9_9BACL</name>
<keyword evidence="5 6" id="KW-0472">Membrane</keyword>
<feature type="transmembrane region" description="Helical" evidence="6">
    <location>
        <begin position="175"/>
        <end position="193"/>
    </location>
</feature>
<protein>
    <recommendedName>
        <fullName evidence="9">Polysaccharide biosynthesis protein</fullName>
    </recommendedName>
</protein>
<feature type="transmembrane region" description="Helical" evidence="6">
    <location>
        <begin position="82"/>
        <end position="104"/>
    </location>
</feature>
<feature type="transmembrane region" description="Helical" evidence="6">
    <location>
        <begin position="214"/>
        <end position="235"/>
    </location>
</feature>
<accession>A0ABT9IZC9</accession>
<proteinExistence type="predicted"/>
<comment type="caution">
    <text evidence="7">The sequence shown here is derived from an EMBL/GenBank/DDBJ whole genome shotgun (WGS) entry which is preliminary data.</text>
</comment>
<evidence type="ECO:0000256" key="6">
    <source>
        <dbReference type="SAM" id="Phobius"/>
    </source>
</evidence>
<evidence type="ECO:0000313" key="8">
    <source>
        <dbReference type="Proteomes" id="UP001231941"/>
    </source>
</evidence>
<keyword evidence="3 6" id="KW-0812">Transmembrane</keyword>
<gene>
    <name evidence="7" type="ORF">Q5Y73_11400</name>
</gene>
<evidence type="ECO:0000256" key="3">
    <source>
        <dbReference type="ARBA" id="ARBA00022692"/>
    </source>
</evidence>
<keyword evidence="2" id="KW-1003">Cell membrane</keyword>
<evidence type="ECO:0000256" key="4">
    <source>
        <dbReference type="ARBA" id="ARBA00022989"/>
    </source>
</evidence>
<keyword evidence="4 6" id="KW-1133">Transmembrane helix</keyword>
<dbReference type="PANTHER" id="PTHR30250:SF11">
    <property type="entry name" value="O-ANTIGEN TRANSPORTER-RELATED"/>
    <property type="match status" value="1"/>
</dbReference>
<evidence type="ECO:0008006" key="9">
    <source>
        <dbReference type="Google" id="ProtNLM"/>
    </source>
</evidence>
<feature type="transmembrane region" description="Helical" evidence="6">
    <location>
        <begin position="12"/>
        <end position="33"/>
    </location>
</feature>
<evidence type="ECO:0000313" key="7">
    <source>
        <dbReference type="EMBL" id="MDP5274718.1"/>
    </source>
</evidence>
<feature type="transmembrane region" description="Helical" evidence="6">
    <location>
        <begin position="255"/>
        <end position="278"/>
    </location>
</feature>
<comment type="subcellular location">
    <subcellularLocation>
        <location evidence="1">Cell membrane</location>
        <topology evidence="1">Multi-pass membrane protein</topology>
    </subcellularLocation>
</comment>
<evidence type="ECO:0000256" key="5">
    <source>
        <dbReference type="ARBA" id="ARBA00023136"/>
    </source>
</evidence>